<accession>A0A0M9EPU1</accession>
<proteinExistence type="predicted"/>
<feature type="compositionally biased region" description="Basic and acidic residues" evidence="1">
    <location>
        <begin position="248"/>
        <end position="260"/>
    </location>
</feature>
<gene>
    <name evidence="2" type="ORF">FLAG1_10059</name>
</gene>
<dbReference type="Proteomes" id="UP000037904">
    <property type="component" value="Unassembled WGS sequence"/>
</dbReference>
<name>A0A0M9EPU1_FUSLA</name>
<feature type="region of interest" description="Disordered" evidence="1">
    <location>
        <begin position="227"/>
        <end position="309"/>
    </location>
</feature>
<dbReference type="AlphaFoldDB" id="A0A0M9EPU1"/>
<organism evidence="2 3">
    <name type="scientific">Fusarium langsethiae</name>
    <dbReference type="NCBI Taxonomy" id="179993"/>
    <lineage>
        <taxon>Eukaryota</taxon>
        <taxon>Fungi</taxon>
        <taxon>Dikarya</taxon>
        <taxon>Ascomycota</taxon>
        <taxon>Pezizomycotina</taxon>
        <taxon>Sordariomycetes</taxon>
        <taxon>Hypocreomycetidae</taxon>
        <taxon>Hypocreales</taxon>
        <taxon>Nectriaceae</taxon>
        <taxon>Fusarium</taxon>
    </lineage>
</organism>
<comment type="caution">
    <text evidence="2">The sequence shown here is derived from an EMBL/GenBank/DDBJ whole genome shotgun (WGS) entry which is preliminary data.</text>
</comment>
<protein>
    <submittedName>
        <fullName evidence="2">Pectin degradation protein</fullName>
    </submittedName>
</protein>
<reference evidence="2 3" key="1">
    <citation type="submission" date="2015-04" db="EMBL/GenBank/DDBJ databases">
        <title>The draft genome sequence of Fusarium langsethiae, a T-2/HT-2 mycotoxin producer.</title>
        <authorList>
            <person name="Lysoe E."/>
            <person name="Divon H.H."/>
            <person name="Terzi V."/>
            <person name="Orru L."/>
            <person name="Lamontanara A."/>
            <person name="Kolseth A.-K."/>
            <person name="Frandsen R.J."/>
            <person name="Nielsen K."/>
            <person name="Thrane U."/>
        </authorList>
    </citation>
    <scope>NUCLEOTIDE SEQUENCE [LARGE SCALE GENOMIC DNA]</scope>
    <source>
        <strain evidence="2 3">Fl201059</strain>
    </source>
</reference>
<evidence type="ECO:0000313" key="2">
    <source>
        <dbReference type="EMBL" id="KPA37140.1"/>
    </source>
</evidence>
<keyword evidence="3" id="KW-1185">Reference proteome</keyword>
<evidence type="ECO:0000256" key="1">
    <source>
        <dbReference type="SAM" id="MobiDB-lite"/>
    </source>
</evidence>
<dbReference type="EMBL" id="JXCE01000468">
    <property type="protein sequence ID" value="KPA37140.1"/>
    <property type="molecule type" value="Genomic_DNA"/>
</dbReference>
<sequence>MATQVPFSGATPVNLTVTVGGSQLDVKSASEKQPETLRKELIRALGFVTLSSSDFTLIELQEKFRIHLGRPRSKTPDRLAAVTYSCRNNTFHEALWETQIWRHGGRQLVDAVYNAISSTSLDGNRPSDTVRVLQLLEVGGQPSVTAFHLMDCPTSREDFEKTKDKFFAYGGTFALAACAVAISDDVKVLALLERLSPNDWQALVSHMFRVRLHMDLVGITQRVFTSKERPQTKRCRIGPAPRKHKSRNRDQADSMKEKNCKPRSKRRRQNDPTQHTAEIALQFVSSRASPTAMHENPKEPTTAGHDSLSYSCTAEDMDNCLGVGTKVNSTNSCPDDGDF</sequence>
<evidence type="ECO:0000313" key="3">
    <source>
        <dbReference type="Proteomes" id="UP000037904"/>
    </source>
</evidence>
<feature type="compositionally biased region" description="Basic residues" evidence="1">
    <location>
        <begin position="232"/>
        <end position="247"/>
    </location>
</feature>